<keyword evidence="3 5" id="KW-0238">DNA-binding</keyword>
<dbReference type="PROSITE" id="PS51900">
    <property type="entry name" value="CB"/>
    <property type="match status" value="1"/>
</dbReference>
<dbReference type="OrthoDB" id="9803188at2"/>
<evidence type="ECO:0008006" key="10">
    <source>
        <dbReference type="Google" id="ProtNLM"/>
    </source>
</evidence>
<gene>
    <name evidence="8" type="ORF">KP77_25600</name>
</gene>
<sequence length="394" mass="45356">MHCRKVKTKKGEVWECMDDAPPHPVTGKRRRVSARDKNRGVCKSKVEKKIEQLTEHGLLVAGSKANITFEQLANLWLKEVTTGSKSSTKYSYAYHIKRFNKYVSKIDVRSFTRKMYQNVLNEMSRDEYAENTIINAHSTAKKIFHQAVIWDILKDSPAEYARVPKKLKTVEEIETNEVEEMYFNPADLERFLKASIDVGLKDDAFFIYTLSFTGMRIGEISALTEQDINFDTNEIRVSKTLYNISGDTSKYEITVPKTTTSARYVSFGPKLSFVLKKQINQMKEEILANGPDFNQQRFLSVNEKGNPRTPRFIHYRVSRLKAKLSYKGKVHPHKFRHTHTSLLAEAGVQLHVIMSRMGHADSATTKKIYLHVTKSAKENAPLTVEEKYKNMLDF</sequence>
<dbReference type="STRING" id="135826.KP77_25600"/>
<dbReference type="SUPFAM" id="SSF56349">
    <property type="entry name" value="DNA breaking-rejoining enzymes"/>
    <property type="match status" value="1"/>
</dbReference>
<keyword evidence="4" id="KW-0233">DNA recombination</keyword>
<evidence type="ECO:0000256" key="4">
    <source>
        <dbReference type="ARBA" id="ARBA00023172"/>
    </source>
</evidence>
<organism evidence="8 9">
    <name type="scientific">Jeotgalibacillus alimentarius</name>
    <dbReference type="NCBI Taxonomy" id="135826"/>
    <lineage>
        <taxon>Bacteria</taxon>
        <taxon>Bacillati</taxon>
        <taxon>Bacillota</taxon>
        <taxon>Bacilli</taxon>
        <taxon>Bacillales</taxon>
        <taxon>Caryophanaceae</taxon>
        <taxon>Jeotgalibacillus</taxon>
    </lineage>
</organism>
<evidence type="ECO:0000259" key="7">
    <source>
        <dbReference type="PROSITE" id="PS51900"/>
    </source>
</evidence>
<keyword evidence="2" id="KW-0229">DNA integration</keyword>
<evidence type="ECO:0000256" key="3">
    <source>
        <dbReference type="ARBA" id="ARBA00023125"/>
    </source>
</evidence>
<dbReference type="InterPro" id="IPR002104">
    <property type="entry name" value="Integrase_catalytic"/>
</dbReference>
<name>A0A0C2VR28_9BACL</name>
<reference evidence="8 9" key="1">
    <citation type="submission" date="2015-01" db="EMBL/GenBank/DDBJ databases">
        <title>Genome sequence of Jeotgalibacillus alimentarius.</title>
        <authorList>
            <person name="Goh K.M."/>
            <person name="Chan K.-G."/>
            <person name="Yaakop A.S."/>
            <person name="Ee R."/>
            <person name="Gan H.M."/>
            <person name="Chan C.S."/>
        </authorList>
    </citation>
    <scope>NUCLEOTIDE SEQUENCE [LARGE SCALE GENOMIC DNA]</scope>
    <source>
        <strain evidence="8 9">YKJ-13</strain>
    </source>
</reference>
<feature type="domain" description="Core-binding (CB)" evidence="7">
    <location>
        <begin position="67"/>
        <end position="148"/>
    </location>
</feature>
<dbReference type="PANTHER" id="PTHR30349:SF64">
    <property type="entry name" value="PROPHAGE INTEGRASE INTD-RELATED"/>
    <property type="match status" value="1"/>
</dbReference>
<evidence type="ECO:0000313" key="8">
    <source>
        <dbReference type="EMBL" id="KIL46433.1"/>
    </source>
</evidence>
<dbReference type="InterPro" id="IPR050090">
    <property type="entry name" value="Tyrosine_recombinase_XerCD"/>
</dbReference>
<dbReference type="GO" id="GO:0015074">
    <property type="term" value="P:DNA integration"/>
    <property type="evidence" value="ECO:0007669"/>
    <property type="project" value="UniProtKB-KW"/>
</dbReference>
<comment type="similarity">
    <text evidence="1">Belongs to the 'phage' integrase family.</text>
</comment>
<dbReference type="RefSeq" id="WP_041123112.1">
    <property type="nucleotide sequence ID" value="NZ_JXRQ01000025.1"/>
</dbReference>
<accession>A0A0C2VR28</accession>
<evidence type="ECO:0000256" key="2">
    <source>
        <dbReference type="ARBA" id="ARBA00022908"/>
    </source>
</evidence>
<dbReference type="InterPro" id="IPR010998">
    <property type="entry name" value="Integrase_recombinase_N"/>
</dbReference>
<dbReference type="GO" id="GO:0006310">
    <property type="term" value="P:DNA recombination"/>
    <property type="evidence" value="ECO:0007669"/>
    <property type="project" value="UniProtKB-KW"/>
</dbReference>
<evidence type="ECO:0000256" key="1">
    <source>
        <dbReference type="ARBA" id="ARBA00008857"/>
    </source>
</evidence>
<dbReference type="PATRIC" id="fig|135826.4.peg.2546"/>
<evidence type="ECO:0000256" key="5">
    <source>
        <dbReference type="PROSITE-ProRule" id="PRU01248"/>
    </source>
</evidence>
<dbReference type="Proteomes" id="UP000031950">
    <property type="component" value="Unassembled WGS sequence"/>
</dbReference>
<evidence type="ECO:0000313" key="9">
    <source>
        <dbReference type="Proteomes" id="UP000031950"/>
    </source>
</evidence>
<dbReference type="AlphaFoldDB" id="A0A0C2VR28"/>
<dbReference type="EMBL" id="JXRQ01000025">
    <property type="protein sequence ID" value="KIL46433.1"/>
    <property type="molecule type" value="Genomic_DNA"/>
</dbReference>
<feature type="domain" description="Tyr recombinase" evidence="6">
    <location>
        <begin position="178"/>
        <end position="382"/>
    </location>
</feature>
<dbReference type="PROSITE" id="PS51898">
    <property type="entry name" value="TYR_RECOMBINASE"/>
    <property type="match status" value="1"/>
</dbReference>
<dbReference type="CDD" id="cd01189">
    <property type="entry name" value="INT_ICEBs1_C_like"/>
    <property type="match status" value="1"/>
</dbReference>
<dbReference type="InterPro" id="IPR044068">
    <property type="entry name" value="CB"/>
</dbReference>
<dbReference type="InterPro" id="IPR013762">
    <property type="entry name" value="Integrase-like_cat_sf"/>
</dbReference>
<dbReference type="InterPro" id="IPR004107">
    <property type="entry name" value="Integrase_SAM-like_N"/>
</dbReference>
<dbReference type="Pfam" id="PF14659">
    <property type="entry name" value="Phage_int_SAM_3"/>
    <property type="match status" value="1"/>
</dbReference>
<dbReference type="InterPro" id="IPR011010">
    <property type="entry name" value="DNA_brk_join_enz"/>
</dbReference>
<dbReference type="PANTHER" id="PTHR30349">
    <property type="entry name" value="PHAGE INTEGRASE-RELATED"/>
    <property type="match status" value="1"/>
</dbReference>
<dbReference type="Gene3D" id="1.10.443.10">
    <property type="entry name" value="Intergrase catalytic core"/>
    <property type="match status" value="1"/>
</dbReference>
<comment type="caution">
    <text evidence="8">The sequence shown here is derived from an EMBL/GenBank/DDBJ whole genome shotgun (WGS) entry which is preliminary data.</text>
</comment>
<proteinExistence type="inferred from homology"/>
<dbReference type="Gene3D" id="1.10.150.130">
    <property type="match status" value="1"/>
</dbReference>
<protein>
    <recommendedName>
        <fullName evidence="10">Integrase</fullName>
    </recommendedName>
</protein>
<evidence type="ECO:0000259" key="6">
    <source>
        <dbReference type="PROSITE" id="PS51898"/>
    </source>
</evidence>
<dbReference type="GO" id="GO:0003677">
    <property type="term" value="F:DNA binding"/>
    <property type="evidence" value="ECO:0007669"/>
    <property type="project" value="UniProtKB-UniRule"/>
</dbReference>
<keyword evidence="9" id="KW-1185">Reference proteome</keyword>
<dbReference type="Pfam" id="PF00589">
    <property type="entry name" value="Phage_integrase"/>
    <property type="match status" value="1"/>
</dbReference>